<dbReference type="EMBL" id="FOHA01000022">
    <property type="protein sequence ID" value="SES04840.1"/>
    <property type="molecule type" value="Genomic_DNA"/>
</dbReference>
<evidence type="ECO:0000313" key="1">
    <source>
        <dbReference type="EMBL" id="SES04840.1"/>
    </source>
</evidence>
<organism evidence="1 2">
    <name type="scientific">Isobaculum melis</name>
    <dbReference type="NCBI Taxonomy" id="142588"/>
    <lineage>
        <taxon>Bacteria</taxon>
        <taxon>Bacillati</taxon>
        <taxon>Bacillota</taxon>
        <taxon>Bacilli</taxon>
        <taxon>Lactobacillales</taxon>
        <taxon>Carnobacteriaceae</taxon>
        <taxon>Isobaculum</taxon>
    </lineage>
</organism>
<protein>
    <submittedName>
        <fullName evidence="1">Uncharacterized protein</fullName>
    </submittedName>
</protein>
<sequence length="138" mass="16115">MKLYTKVKSIGKRRPILKMEEVEVKAPNTLKELISELVEQNVEKYNEKPIEEHLFYYLLEEDLQSAAKNGKIDFGERKNKKEQPIEQAIENALLSFKDGLYLVFIEEQEVKDLEAPLIIEEGNVLTFIKLTMLAGRMW</sequence>
<dbReference type="AlphaFoldDB" id="A0A1H9U5J1"/>
<dbReference type="STRING" id="142588.SAMN04488559_12211"/>
<gene>
    <name evidence="1" type="ORF">SAMN04488559_12211</name>
</gene>
<accession>A0A1H9U5J1</accession>
<dbReference type="OrthoDB" id="9808343at2"/>
<name>A0A1H9U5J1_9LACT</name>
<keyword evidence="2" id="KW-1185">Reference proteome</keyword>
<evidence type="ECO:0000313" key="2">
    <source>
        <dbReference type="Proteomes" id="UP000198948"/>
    </source>
</evidence>
<dbReference type="Proteomes" id="UP000198948">
    <property type="component" value="Unassembled WGS sequence"/>
</dbReference>
<reference evidence="1 2" key="1">
    <citation type="submission" date="2016-10" db="EMBL/GenBank/DDBJ databases">
        <authorList>
            <person name="de Groot N.N."/>
        </authorList>
    </citation>
    <scope>NUCLEOTIDE SEQUENCE [LARGE SCALE GENOMIC DNA]</scope>
    <source>
        <strain evidence="1 2">DSM 13760</strain>
    </source>
</reference>
<proteinExistence type="predicted"/>
<dbReference type="RefSeq" id="WP_092653806.1">
    <property type="nucleotide sequence ID" value="NZ_FOHA01000022.1"/>
</dbReference>